<dbReference type="PANTHER" id="PTHR10584">
    <property type="entry name" value="SUGAR KINASE"/>
    <property type="match status" value="1"/>
</dbReference>
<keyword evidence="1" id="KW-0808">Transferase</keyword>
<accession>A0AAW9K5K7</accession>
<evidence type="ECO:0000256" key="1">
    <source>
        <dbReference type="ARBA" id="ARBA00022679"/>
    </source>
</evidence>
<evidence type="ECO:0000313" key="5">
    <source>
        <dbReference type="Proteomes" id="UP001288944"/>
    </source>
</evidence>
<comment type="caution">
    <text evidence="4">The sequence shown here is derived from an EMBL/GenBank/DDBJ whole genome shotgun (WGS) entry which is preliminary data.</text>
</comment>
<dbReference type="GO" id="GO:0005829">
    <property type="term" value="C:cytosol"/>
    <property type="evidence" value="ECO:0007669"/>
    <property type="project" value="TreeGrafter"/>
</dbReference>
<dbReference type="Gene3D" id="3.40.1190.20">
    <property type="match status" value="1"/>
</dbReference>
<feature type="domain" description="Carbohydrate kinase PfkB" evidence="3">
    <location>
        <begin position="7"/>
        <end position="145"/>
    </location>
</feature>
<dbReference type="PANTHER" id="PTHR10584:SF166">
    <property type="entry name" value="RIBOKINASE"/>
    <property type="match status" value="1"/>
</dbReference>
<name>A0AAW9K5K7_CLOPF</name>
<dbReference type="PRINTS" id="PR00990">
    <property type="entry name" value="RIBOKINASE"/>
</dbReference>
<proteinExistence type="predicted"/>
<reference evidence="4" key="1">
    <citation type="submission" date="2019-11" db="EMBL/GenBank/DDBJ databases">
        <title>Characterization of Clostridium perfringens isolates from swine manure treated agricultural soils.</title>
        <authorList>
            <person name="Wushke S.T."/>
        </authorList>
    </citation>
    <scope>NUCLEOTIDE SEQUENCE</scope>
    <source>
        <strain evidence="4">X62</strain>
    </source>
</reference>
<dbReference type="InterPro" id="IPR011611">
    <property type="entry name" value="PfkB_dom"/>
</dbReference>
<dbReference type="Proteomes" id="UP001288944">
    <property type="component" value="Unassembled WGS sequence"/>
</dbReference>
<gene>
    <name evidence="4" type="ORF">GNF83_20495</name>
</gene>
<dbReference type="EMBL" id="WNUR01001266">
    <property type="protein sequence ID" value="MDZ7543507.1"/>
    <property type="molecule type" value="Genomic_DNA"/>
</dbReference>
<dbReference type="SUPFAM" id="SSF53613">
    <property type="entry name" value="Ribokinase-like"/>
    <property type="match status" value="1"/>
</dbReference>
<dbReference type="InterPro" id="IPR002139">
    <property type="entry name" value="Ribo/fructo_kinase"/>
</dbReference>
<dbReference type="Pfam" id="PF00294">
    <property type="entry name" value="PfkB"/>
    <property type="match status" value="1"/>
</dbReference>
<protein>
    <submittedName>
        <fullName evidence="4">Ribokinase</fullName>
    </submittedName>
</protein>
<organism evidence="4 5">
    <name type="scientific">Clostridium perfringens</name>
    <dbReference type="NCBI Taxonomy" id="1502"/>
    <lineage>
        <taxon>Bacteria</taxon>
        <taxon>Bacillati</taxon>
        <taxon>Bacillota</taxon>
        <taxon>Clostridia</taxon>
        <taxon>Eubacteriales</taxon>
        <taxon>Clostridiaceae</taxon>
        <taxon>Clostridium</taxon>
    </lineage>
</organism>
<keyword evidence="2" id="KW-0418">Kinase</keyword>
<evidence type="ECO:0000259" key="3">
    <source>
        <dbReference type="Pfam" id="PF00294"/>
    </source>
</evidence>
<dbReference type="GO" id="GO:0016301">
    <property type="term" value="F:kinase activity"/>
    <property type="evidence" value="ECO:0007669"/>
    <property type="project" value="UniProtKB-KW"/>
</dbReference>
<dbReference type="InterPro" id="IPR029056">
    <property type="entry name" value="Ribokinase-like"/>
</dbReference>
<dbReference type="AlphaFoldDB" id="A0AAW9K5K7"/>
<feature type="non-terminal residue" evidence="4">
    <location>
        <position position="1"/>
    </location>
</feature>
<evidence type="ECO:0000313" key="4">
    <source>
        <dbReference type="EMBL" id="MDZ7543507.1"/>
    </source>
</evidence>
<dbReference type="GO" id="GO:0006796">
    <property type="term" value="P:phosphate-containing compound metabolic process"/>
    <property type="evidence" value="ECO:0007669"/>
    <property type="project" value="UniProtKB-ARBA"/>
</dbReference>
<feature type="non-terminal residue" evidence="4">
    <location>
        <position position="145"/>
    </location>
</feature>
<sequence>RKLDGVSSGIAVITIADGDNRIIVVPGANGQLKPEAILEQEQLIAESDLVLLQLEIPLDTVAEAVRIAAKHKVPIMLNPAPADQLTPELMNSITWLTPNEHELMLMFGAAADHKADESNAAYHELISRMPGRIIMTKGGDGALWC</sequence>
<evidence type="ECO:0000256" key="2">
    <source>
        <dbReference type="ARBA" id="ARBA00022777"/>
    </source>
</evidence>